<keyword evidence="8" id="KW-0597">Phosphoprotein</keyword>
<dbReference type="InterPro" id="IPR001179">
    <property type="entry name" value="PPIase_FKBP_dom"/>
</dbReference>
<organism evidence="21 22">
    <name type="scientific">Ciona intestinalis</name>
    <name type="common">Transparent sea squirt</name>
    <name type="synonym">Ascidia intestinalis</name>
    <dbReference type="NCBI Taxonomy" id="7719"/>
    <lineage>
        <taxon>Eukaryota</taxon>
        <taxon>Metazoa</taxon>
        <taxon>Chordata</taxon>
        <taxon>Tunicata</taxon>
        <taxon>Ascidiacea</taxon>
        <taxon>Phlebobranchia</taxon>
        <taxon>Cionidae</taxon>
        <taxon>Ciona</taxon>
    </lineage>
</organism>
<comment type="catalytic activity">
    <reaction evidence="1 18">
        <text>[protein]-peptidylproline (omega=180) = [protein]-peptidylproline (omega=0)</text>
        <dbReference type="Rhea" id="RHEA:16237"/>
        <dbReference type="Rhea" id="RHEA-COMP:10747"/>
        <dbReference type="Rhea" id="RHEA-COMP:10748"/>
        <dbReference type="ChEBI" id="CHEBI:83833"/>
        <dbReference type="ChEBI" id="CHEBI:83834"/>
        <dbReference type="EC" id="5.2.1.8"/>
    </reaction>
</comment>
<keyword evidence="14" id="KW-0496">Mitochondrion</keyword>
<evidence type="ECO:0000256" key="12">
    <source>
        <dbReference type="ARBA" id="ARBA00022990"/>
    </source>
</evidence>
<keyword evidence="10" id="KW-0677">Repeat</keyword>
<dbReference type="InterPro" id="IPR050754">
    <property type="entry name" value="FKBP4/5/8-like"/>
</dbReference>
<dbReference type="SUPFAM" id="SSF54534">
    <property type="entry name" value="FKBP-like"/>
    <property type="match status" value="2"/>
</dbReference>
<dbReference type="PANTHER" id="PTHR46512">
    <property type="entry name" value="PEPTIDYLPROLYL ISOMERASE"/>
    <property type="match status" value="1"/>
</dbReference>
<evidence type="ECO:0000256" key="17">
    <source>
        <dbReference type="ARBA" id="ARBA00023242"/>
    </source>
</evidence>
<evidence type="ECO:0000256" key="4">
    <source>
        <dbReference type="ARBA" id="ARBA00004245"/>
    </source>
</evidence>
<dbReference type="PANTHER" id="PTHR46512:SF9">
    <property type="entry name" value="PEPTIDYLPROLYL ISOMERASE"/>
    <property type="match status" value="1"/>
</dbReference>
<dbReference type="OMA" id="ANCNSAL"/>
<dbReference type="Ensembl" id="ENSCINT00000026994.2">
    <property type="protein sequence ID" value="ENSCINP00000026748.2"/>
    <property type="gene ID" value="ENSCING00000014905.2"/>
</dbReference>
<evidence type="ECO:0000256" key="18">
    <source>
        <dbReference type="PROSITE-ProRule" id="PRU00277"/>
    </source>
</evidence>
<dbReference type="InterPro" id="IPR019734">
    <property type="entry name" value="TPR_rpt"/>
</dbReference>
<reference evidence="21" key="2">
    <citation type="journal article" date="2008" name="Genome Biol.">
        <title>Improved genome assembly and evidence-based global gene model set for the chordate Ciona intestinalis: new insight into intron and operon populations.</title>
        <authorList>
            <person name="Satou Y."/>
            <person name="Mineta K."/>
            <person name="Ogasawara M."/>
            <person name="Sasakura Y."/>
            <person name="Shoguchi E."/>
            <person name="Ueno K."/>
            <person name="Yamada L."/>
            <person name="Matsumoto J."/>
            <person name="Wasserscheid J."/>
            <person name="Dewar K."/>
            <person name="Wiley G.B."/>
            <person name="Macmil S.L."/>
            <person name="Roe B.A."/>
            <person name="Zeller R.W."/>
            <person name="Hastings K.E."/>
            <person name="Lemaire P."/>
            <person name="Lindquist E."/>
            <person name="Endo T."/>
            <person name="Hotta K."/>
            <person name="Inaba K."/>
        </authorList>
    </citation>
    <scope>NUCLEOTIDE SEQUENCE [LARGE SCALE GENOMIC DNA]</scope>
    <source>
        <strain evidence="21">wild type</strain>
    </source>
</reference>
<dbReference type="FunFam" id="3.10.50.40:FF:000006">
    <property type="entry name" value="Peptidyl-prolyl cis-trans isomerase"/>
    <property type="match status" value="1"/>
</dbReference>
<dbReference type="PROSITE" id="PS50293">
    <property type="entry name" value="TPR_REGION"/>
    <property type="match status" value="1"/>
</dbReference>
<keyword evidence="6" id="KW-0488">Methylation</keyword>
<evidence type="ECO:0000256" key="2">
    <source>
        <dbReference type="ARBA" id="ARBA00004123"/>
    </source>
</evidence>
<dbReference type="InterPro" id="IPR013105">
    <property type="entry name" value="TPR_2"/>
</dbReference>
<keyword evidence="12" id="KW-0007">Acetylation</keyword>
<evidence type="ECO:0000313" key="22">
    <source>
        <dbReference type="Proteomes" id="UP000008144"/>
    </source>
</evidence>
<dbReference type="GO" id="GO:0005739">
    <property type="term" value="C:mitochondrion"/>
    <property type="evidence" value="ECO:0007669"/>
    <property type="project" value="UniProtKB-SubCell"/>
</dbReference>
<feature type="domain" description="PPIase FKBP-type" evidence="20">
    <location>
        <begin position="166"/>
        <end position="251"/>
    </location>
</feature>
<evidence type="ECO:0000256" key="14">
    <source>
        <dbReference type="ARBA" id="ARBA00023128"/>
    </source>
</evidence>
<dbReference type="Gene3D" id="1.25.40.10">
    <property type="entry name" value="Tetratricopeptide repeat domain"/>
    <property type="match status" value="1"/>
</dbReference>
<accession>F6YR71</accession>
<dbReference type="Proteomes" id="UP000008144">
    <property type="component" value="Chromosome 11"/>
</dbReference>
<dbReference type="SMART" id="SM00028">
    <property type="entry name" value="TPR"/>
    <property type="match status" value="3"/>
</dbReference>
<feature type="domain" description="PPIase FKBP-type" evidence="20">
    <location>
        <begin position="50"/>
        <end position="138"/>
    </location>
</feature>
<evidence type="ECO:0000256" key="9">
    <source>
        <dbReference type="ARBA" id="ARBA00022701"/>
    </source>
</evidence>
<keyword evidence="22" id="KW-1185">Reference proteome</keyword>
<dbReference type="PROSITE" id="PS50059">
    <property type="entry name" value="FKBP_PPIASE"/>
    <property type="match status" value="2"/>
</dbReference>
<keyword evidence="9" id="KW-0493">Microtubule</keyword>
<dbReference type="FunFam" id="1.25.40.10:FF:000052">
    <property type="entry name" value="Aryl-hydrocarbon-interacting protein-like 1"/>
    <property type="match status" value="1"/>
</dbReference>
<reference evidence="21" key="3">
    <citation type="submission" date="2025-08" db="UniProtKB">
        <authorList>
            <consortium name="Ensembl"/>
        </authorList>
    </citation>
    <scope>IDENTIFICATION</scope>
</reference>
<evidence type="ECO:0000256" key="13">
    <source>
        <dbReference type="ARBA" id="ARBA00023110"/>
    </source>
</evidence>
<reference evidence="22" key="1">
    <citation type="journal article" date="2002" name="Science">
        <title>The draft genome of Ciona intestinalis: insights into chordate and vertebrate origins.</title>
        <authorList>
            <person name="Dehal P."/>
            <person name="Satou Y."/>
            <person name="Campbell R.K."/>
            <person name="Chapman J."/>
            <person name="Degnan B."/>
            <person name="De Tomaso A."/>
            <person name="Davidson B."/>
            <person name="Di Gregorio A."/>
            <person name="Gelpke M."/>
            <person name="Goodstein D.M."/>
            <person name="Harafuji N."/>
            <person name="Hastings K.E."/>
            <person name="Ho I."/>
            <person name="Hotta K."/>
            <person name="Huang W."/>
            <person name="Kawashima T."/>
            <person name="Lemaire P."/>
            <person name="Martinez D."/>
            <person name="Meinertzhagen I.A."/>
            <person name="Necula S."/>
            <person name="Nonaka M."/>
            <person name="Putnam N."/>
            <person name="Rash S."/>
            <person name="Saiga H."/>
            <person name="Satake M."/>
            <person name="Terry A."/>
            <person name="Yamada L."/>
            <person name="Wang H.G."/>
            <person name="Awazu S."/>
            <person name="Azumi K."/>
            <person name="Boore J."/>
            <person name="Branno M."/>
            <person name="Chin-Bow S."/>
            <person name="DeSantis R."/>
            <person name="Doyle S."/>
            <person name="Francino P."/>
            <person name="Keys D.N."/>
            <person name="Haga S."/>
            <person name="Hayashi H."/>
            <person name="Hino K."/>
            <person name="Imai K.S."/>
            <person name="Inaba K."/>
            <person name="Kano S."/>
            <person name="Kobayashi K."/>
            <person name="Kobayashi M."/>
            <person name="Lee B.I."/>
            <person name="Makabe K.W."/>
            <person name="Manohar C."/>
            <person name="Matassi G."/>
            <person name="Medina M."/>
            <person name="Mochizuki Y."/>
            <person name="Mount S."/>
            <person name="Morishita T."/>
            <person name="Miura S."/>
            <person name="Nakayama A."/>
            <person name="Nishizaka S."/>
            <person name="Nomoto H."/>
            <person name="Ohta F."/>
            <person name="Oishi K."/>
            <person name="Rigoutsos I."/>
            <person name="Sano M."/>
            <person name="Sasaki A."/>
            <person name="Sasakura Y."/>
            <person name="Shoguchi E."/>
            <person name="Shin-i T."/>
            <person name="Spagnuolo A."/>
            <person name="Stainier D."/>
            <person name="Suzuki M.M."/>
            <person name="Tassy O."/>
            <person name="Takatori N."/>
            <person name="Tokuoka M."/>
            <person name="Yagi K."/>
            <person name="Yoshizaki F."/>
            <person name="Wada S."/>
            <person name="Zhang C."/>
            <person name="Hyatt P.D."/>
            <person name="Larimer F."/>
            <person name="Detter C."/>
            <person name="Doggett N."/>
            <person name="Glavina T."/>
            <person name="Hawkins T."/>
            <person name="Richardson P."/>
            <person name="Lucas S."/>
            <person name="Kohara Y."/>
            <person name="Levine M."/>
            <person name="Satoh N."/>
            <person name="Rokhsar D.S."/>
        </authorList>
    </citation>
    <scope>NUCLEOTIDE SEQUENCE [LARGE SCALE GENOMIC DNA]</scope>
</reference>
<dbReference type="FunCoup" id="F6YR71">
    <property type="interactions" value="588"/>
</dbReference>
<dbReference type="EC" id="5.2.1.8" evidence="18"/>
<evidence type="ECO:0000256" key="19">
    <source>
        <dbReference type="PROSITE-ProRule" id="PRU00339"/>
    </source>
</evidence>
<sequence>TISNKHIFYKMSNENSPTSAQPVDVSKLQDGGVTKIILKEGVGENQPTNGSKVTVHYTGKLLDGTVFDSSHNHGQKFTFNLGKGEVIKAWDCGVASMKRGEVCELTCKPEYAYGSSGSPPKIPPNSTLIFEVELFDWEGEDLTSDKGVIREVLKTGDEDYMTPNDGALVEVLILGKYNDTVFDNRTAKYNVGEGDDLTPPAVDIAVKKMKKNEHCRITVAPQYGFGAEGCSALSVPPYAHLVYELTLLSFEKSKEAWECTDERLEQSEIAKEKGTSFVKQQNYKRAITQYKKISTLLEHHDAKEDGSEEDKELIGRWKKMKLAGYLNIALCQNKEKLHLDAIHSCEEAIKLDVNNEKAYYRMGEAMYGQHDYNDAKAKFAKVLEINPNNKLAKQFIQRCDIEIKKIKQKEMKTFRGMFDKFAQEDEKEKARAKAAKKSA</sequence>
<evidence type="ECO:0000259" key="20">
    <source>
        <dbReference type="PROSITE" id="PS50059"/>
    </source>
</evidence>
<keyword evidence="13 18" id="KW-0697">Rotamase</keyword>
<dbReference type="GeneTree" id="ENSGT00940000168373"/>
<name>F6YR71_CIOIN</name>
<dbReference type="InParanoid" id="F6YR71"/>
<dbReference type="Gene3D" id="3.10.50.40">
    <property type="match status" value="2"/>
</dbReference>
<dbReference type="InterPro" id="IPR011990">
    <property type="entry name" value="TPR-like_helical_dom_sf"/>
</dbReference>
<evidence type="ECO:0000256" key="6">
    <source>
        <dbReference type="ARBA" id="ARBA00022481"/>
    </source>
</evidence>
<dbReference type="AlphaFoldDB" id="F6YR71"/>
<evidence type="ECO:0000256" key="5">
    <source>
        <dbReference type="ARBA" id="ARBA00004514"/>
    </source>
</evidence>
<dbReference type="Pfam" id="PF00254">
    <property type="entry name" value="FKBP_C"/>
    <property type="match status" value="2"/>
</dbReference>
<dbReference type="GO" id="GO:0005634">
    <property type="term" value="C:nucleus"/>
    <property type="evidence" value="ECO:0007669"/>
    <property type="project" value="UniProtKB-SubCell"/>
</dbReference>
<evidence type="ECO:0000256" key="16">
    <source>
        <dbReference type="ARBA" id="ARBA00023235"/>
    </source>
</evidence>
<evidence type="ECO:0000256" key="7">
    <source>
        <dbReference type="ARBA" id="ARBA00022490"/>
    </source>
</evidence>
<protein>
    <recommendedName>
        <fullName evidence="18">peptidylprolyl isomerase</fullName>
        <ecNumber evidence="18">5.2.1.8</ecNumber>
    </recommendedName>
</protein>
<evidence type="ECO:0000256" key="15">
    <source>
        <dbReference type="ARBA" id="ARBA00023212"/>
    </source>
</evidence>
<evidence type="ECO:0000256" key="8">
    <source>
        <dbReference type="ARBA" id="ARBA00022553"/>
    </source>
</evidence>
<dbReference type="SUPFAM" id="SSF48452">
    <property type="entry name" value="TPR-like"/>
    <property type="match status" value="1"/>
</dbReference>
<evidence type="ECO:0000256" key="10">
    <source>
        <dbReference type="ARBA" id="ARBA00022737"/>
    </source>
</evidence>
<proteinExistence type="predicted"/>
<dbReference type="Pfam" id="PF07719">
    <property type="entry name" value="TPR_2"/>
    <property type="match status" value="1"/>
</dbReference>
<dbReference type="GO" id="GO:0005874">
    <property type="term" value="C:microtubule"/>
    <property type="evidence" value="ECO:0007669"/>
    <property type="project" value="UniProtKB-KW"/>
</dbReference>
<evidence type="ECO:0000256" key="11">
    <source>
        <dbReference type="ARBA" id="ARBA00022803"/>
    </source>
</evidence>
<keyword evidence="17" id="KW-0539">Nucleus</keyword>
<feature type="repeat" description="TPR" evidence="19">
    <location>
        <begin position="356"/>
        <end position="389"/>
    </location>
</feature>
<reference evidence="21" key="4">
    <citation type="submission" date="2025-09" db="UniProtKB">
        <authorList>
            <consortium name="Ensembl"/>
        </authorList>
    </citation>
    <scope>IDENTIFICATION</scope>
</reference>
<evidence type="ECO:0000313" key="21">
    <source>
        <dbReference type="Ensembl" id="ENSCINP00000026748.2"/>
    </source>
</evidence>
<evidence type="ECO:0000256" key="1">
    <source>
        <dbReference type="ARBA" id="ARBA00000971"/>
    </source>
</evidence>
<keyword evidence="11 19" id="KW-0802">TPR repeat</keyword>
<keyword evidence="7" id="KW-0963">Cytoplasm</keyword>
<keyword evidence="16 18" id="KW-0413">Isomerase</keyword>
<dbReference type="PROSITE" id="PS50005">
    <property type="entry name" value="TPR"/>
    <property type="match status" value="1"/>
</dbReference>
<dbReference type="STRING" id="7719.ENSCINP00000026748"/>
<dbReference type="InterPro" id="IPR046357">
    <property type="entry name" value="PPIase_dom_sf"/>
</dbReference>
<dbReference type="GO" id="GO:0005829">
    <property type="term" value="C:cytosol"/>
    <property type="evidence" value="ECO:0007669"/>
    <property type="project" value="UniProtKB-SubCell"/>
</dbReference>
<dbReference type="HOGENOM" id="CLU_013615_13_1_1"/>
<evidence type="ECO:0000256" key="3">
    <source>
        <dbReference type="ARBA" id="ARBA00004173"/>
    </source>
</evidence>
<dbReference type="GO" id="GO:0003755">
    <property type="term" value="F:peptidyl-prolyl cis-trans isomerase activity"/>
    <property type="evidence" value="ECO:0000318"/>
    <property type="project" value="GO_Central"/>
</dbReference>
<dbReference type="FunFam" id="3.10.50.40:FF:000013">
    <property type="entry name" value="Peptidylprolyl isomerase"/>
    <property type="match status" value="1"/>
</dbReference>
<keyword evidence="15" id="KW-0206">Cytoskeleton</keyword>
<dbReference type="EMBL" id="EAAA01000718">
    <property type="status" value="NOT_ANNOTATED_CDS"/>
    <property type="molecule type" value="Genomic_DNA"/>
</dbReference>
<comment type="subcellular location">
    <subcellularLocation>
        <location evidence="4">Cytoplasm</location>
        <location evidence="4">Cytoskeleton</location>
    </subcellularLocation>
    <subcellularLocation>
        <location evidence="5">Cytoplasm</location>
        <location evidence="5">Cytosol</location>
    </subcellularLocation>
    <subcellularLocation>
        <location evidence="3">Mitochondrion</location>
    </subcellularLocation>
    <subcellularLocation>
        <location evidence="2">Nucleus</location>
    </subcellularLocation>
</comment>